<dbReference type="STRING" id="520822.A0A195B050"/>
<reference evidence="3 4" key="1">
    <citation type="submission" date="2015-09" db="EMBL/GenBank/DDBJ databases">
        <title>Atta colombica WGS genome.</title>
        <authorList>
            <person name="Nygaard S."/>
            <person name="Hu H."/>
            <person name="Boomsma J."/>
            <person name="Zhang G."/>
        </authorList>
    </citation>
    <scope>NUCLEOTIDE SEQUENCE [LARGE SCALE GENOMIC DNA]</scope>
    <source>
        <strain evidence="3">Treedump-2</strain>
        <tissue evidence="3">Whole body</tissue>
    </source>
</reference>
<organism evidence="3 4">
    <name type="scientific">Atta colombica</name>
    <dbReference type="NCBI Taxonomy" id="520822"/>
    <lineage>
        <taxon>Eukaryota</taxon>
        <taxon>Metazoa</taxon>
        <taxon>Ecdysozoa</taxon>
        <taxon>Arthropoda</taxon>
        <taxon>Hexapoda</taxon>
        <taxon>Insecta</taxon>
        <taxon>Pterygota</taxon>
        <taxon>Neoptera</taxon>
        <taxon>Endopterygota</taxon>
        <taxon>Hymenoptera</taxon>
        <taxon>Apocrita</taxon>
        <taxon>Aculeata</taxon>
        <taxon>Formicoidea</taxon>
        <taxon>Formicidae</taxon>
        <taxon>Myrmicinae</taxon>
        <taxon>Atta</taxon>
    </lineage>
</organism>
<evidence type="ECO:0000313" key="4">
    <source>
        <dbReference type="Proteomes" id="UP000078540"/>
    </source>
</evidence>
<dbReference type="AlphaFoldDB" id="A0A195B050"/>
<keyword evidence="4" id="KW-1185">Reference proteome</keyword>
<accession>A0A195B050</accession>
<dbReference type="GO" id="GO:0003676">
    <property type="term" value="F:nucleic acid binding"/>
    <property type="evidence" value="ECO:0007669"/>
    <property type="project" value="InterPro"/>
</dbReference>
<gene>
    <name evidence="3" type="ORF">ALC53_11682</name>
</gene>
<proteinExistence type="predicted"/>
<sequence length="98" mass="11460">MLSHRGAVKCYQCNENGHFTKECTVKIKKEDKTTKLIKTERTSAKKQIRLITDKNEEFNNESGNDQEEVYFVDVRPEEEDKFLRPIQVHLDANKSLVC</sequence>
<dbReference type="Gene3D" id="4.10.60.10">
    <property type="entry name" value="Zinc finger, CCHC-type"/>
    <property type="match status" value="1"/>
</dbReference>
<feature type="domain" description="CCHC-type" evidence="2">
    <location>
        <begin position="9"/>
        <end position="23"/>
    </location>
</feature>
<keyword evidence="1" id="KW-0479">Metal-binding</keyword>
<evidence type="ECO:0000313" key="3">
    <source>
        <dbReference type="EMBL" id="KYM77672.1"/>
    </source>
</evidence>
<protein>
    <recommendedName>
        <fullName evidence="2">CCHC-type domain-containing protein</fullName>
    </recommendedName>
</protein>
<dbReference type="PROSITE" id="PS50158">
    <property type="entry name" value="ZF_CCHC"/>
    <property type="match status" value="1"/>
</dbReference>
<dbReference type="Pfam" id="PF00098">
    <property type="entry name" value="zf-CCHC"/>
    <property type="match status" value="1"/>
</dbReference>
<keyword evidence="1" id="KW-0863">Zinc-finger</keyword>
<dbReference type="InterPro" id="IPR001878">
    <property type="entry name" value="Znf_CCHC"/>
</dbReference>
<name>A0A195B050_9HYME</name>
<dbReference type="GO" id="GO:0008270">
    <property type="term" value="F:zinc ion binding"/>
    <property type="evidence" value="ECO:0007669"/>
    <property type="project" value="UniProtKB-KW"/>
</dbReference>
<evidence type="ECO:0000256" key="1">
    <source>
        <dbReference type="PROSITE-ProRule" id="PRU00047"/>
    </source>
</evidence>
<keyword evidence="1" id="KW-0862">Zinc</keyword>
<dbReference type="InterPro" id="IPR036875">
    <property type="entry name" value="Znf_CCHC_sf"/>
</dbReference>
<evidence type="ECO:0000259" key="2">
    <source>
        <dbReference type="PROSITE" id="PS50158"/>
    </source>
</evidence>
<dbReference type="EMBL" id="KQ976692">
    <property type="protein sequence ID" value="KYM77672.1"/>
    <property type="molecule type" value="Genomic_DNA"/>
</dbReference>
<dbReference type="Proteomes" id="UP000078540">
    <property type="component" value="Unassembled WGS sequence"/>
</dbReference>
<dbReference type="SUPFAM" id="SSF57756">
    <property type="entry name" value="Retrovirus zinc finger-like domains"/>
    <property type="match status" value="1"/>
</dbReference>